<dbReference type="AlphaFoldDB" id="A0A2U8DZB2"/>
<evidence type="ECO:0000259" key="9">
    <source>
        <dbReference type="Pfam" id="PF12704"/>
    </source>
</evidence>
<comment type="similarity">
    <text evidence="6">Belongs to the ABC-4 integral membrane protein family.</text>
</comment>
<evidence type="ECO:0000259" key="8">
    <source>
        <dbReference type="Pfam" id="PF02687"/>
    </source>
</evidence>
<dbReference type="PANTHER" id="PTHR30572:SF4">
    <property type="entry name" value="ABC TRANSPORTER PERMEASE YTRF"/>
    <property type="match status" value="1"/>
</dbReference>
<evidence type="ECO:0000256" key="5">
    <source>
        <dbReference type="ARBA" id="ARBA00023136"/>
    </source>
</evidence>
<evidence type="ECO:0000256" key="1">
    <source>
        <dbReference type="ARBA" id="ARBA00004651"/>
    </source>
</evidence>
<protein>
    <submittedName>
        <fullName evidence="10">Multidrug ABC transporter substrate-binding protein</fullName>
    </submittedName>
</protein>
<feature type="transmembrane region" description="Helical" evidence="7">
    <location>
        <begin position="278"/>
        <end position="303"/>
    </location>
</feature>
<evidence type="ECO:0000256" key="3">
    <source>
        <dbReference type="ARBA" id="ARBA00022692"/>
    </source>
</evidence>
<dbReference type="InterPro" id="IPR025857">
    <property type="entry name" value="MacB_PCD"/>
</dbReference>
<dbReference type="InterPro" id="IPR050250">
    <property type="entry name" value="Macrolide_Exporter_MacB"/>
</dbReference>
<sequence length="402" mass="43048">MRIFSTIVIALRALRRNLMRSMLTALGMIIGVGAVITVVAMGSGTKAQVEAQIAGLGDNLITVIPGVLTTGGVRGGWNTASSLTIEDTIAIKQEIAGVTGTSPETRDRVQVIAGGLNWNTSAQGVSADYAAIRSWSVAEGDFFSEQDLRTNAKVCVIGKTVADQLYPGLDPVGQNIRARNIPLRIVGVMASKGFNAYGQDQDDFIMVPYTTAMKRIIRRDRINQIMIQAASADILDRVQAEVGDLLQQRRGGRDPDYTVRNQEEIAKARNATNESLSWLLTGIALVSLLVGGIGIMNIMLVSVTERTREIGIRLAIGAHGKDVLLQFLTEAIVLSVLGGGIGIACGIGASQFLAHYKGWLMVIPTEWVAFSFLISAGVGIAFGFFPAMKAAQLDPIDALRYE</sequence>
<dbReference type="GO" id="GO:0022857">
    <property type="term" value="F:transmembrane transporter activity"/>
    <property type="evidence" value="ECO:0007669"/>
    <property type="project" value="TreeGrafter"/>
</dbReference>
<feature type="domain" description="ABC3 transporter permease C-terminal" evidence="8">
    <location>
        <begin position="283"/>
        <end position="395"/>
    </location>
</feature>
<keyword evidence="4 7" id="KW-1133">Transmembrane helix</keyword>
<evidence type="ECO:0000256" key="2">
    <source>
        <dbReference type="ARBA" id="ARBA00022475"/>
    </source>
</evidence>
<reference evidence="10 11" key="1">
    <citation type="journal article" date="2018" name="Syst. Appl. Microbiol.">
        <title>Ereboglobus luteus gen. nov. sp. nov. from cockroach guts, and new insights into the oxygen relationship of the genera Opitutus and Didymococcus (Verrucomicrobia: Opitutaceae).</title>
        <authorList>
            <person name="Tegtmeier D."/>
            <person name="Belitz A."/>
            <person name="Radek R."/>
            <person name="Heimerl T."/>
            <person name="Brune A."/>
        </authorList>
    </citation>
    <scope>NUCLEOTIDE SEQUENCE [LARGE SCALE GENOMIC DNA]</scope>
    <source>
        <strain evidence="10 11">Ho45</strain>
    </source>
</reference>
<dbReference type="Pfam" id="PF02687">
    <property type="entry name" value="FtsX"/>
    <property type="match status" value="1"/>
</dbReference>
<organism evidence="10 11">
    <name type="scientific">Ereboglobus luteus</name>
    <dbReference type="NCBI Taxonomy" id="1796921"/>
    <lineage>
        <taxon>Bacteria</taxon>
        <taxon>Pseudomonadati</taxon>
        <taxon>Verrucomicrobiota</taxon>
        <taxon>Opitutia</taxon>
        <taxon>Opitutales</taxon>
        <taxon>Opitutaceae</taxon>
        <taxon>Ereboglobus</taxon>
    </lineage>
</organism>
<dbReference type="Proteomes" id="UP000244896">
    <property type="component" value="Chromosome"/>
</dbReference>
<evidence type="ECO:0000256" key="6">
    <source>
        <dbReference type="ARBA" id="ARBA00038076"/>
    </source>
</evidence>
<feature type="transmembrane region" description="Helical" evidence="7">
    <location>
        <begin position="21"/>
        <end position="42"/>
    </location>
</feature>
<dbReference type="EMBL" id="CP023004">
    <property type="protein sequence ID" value="AWI07885.1"/>
    <property type="molecule type" value="Genomic_DNA"/>
</dbReference>
<keyword evidence="11" id="KW-1185">Reference proteome</keyword>
<proteinExistence type="inferred from homology"/>
<dbReference type="GO" id="GO:0005886">
    <property type="term" value="C:plasma membrane"/>
    <property type="evidence" value="ECO:0007669"/>
    <property type="project" value="UniProtKB-SubCell"/>
</dbReference>
<evidence type="ECO:0000313" key="11">
    <source>
        <dbReference type="Proteomes" id="UP000244896"/>
    </source>
</evidence>
<keyword evidence="5 7" id="KW-0472">Membrane</keyword>
<feature type="transmembrane region" description="Helical" evidence="7">
    <location>
        <begin position="323"/>
        <end position="349"/>
    </location>
</feature>
<dbReference type="Pfam" id="PF12704">
    <property type="entry name" value="MacB_PCD"/>
    <property type="match status" value="1"/>
</dbReference>
<dbReference type="OrthoDB" id="9770099at2"/>
<name>A0A2U8DZB2_9BACT</name>
<keyword evidence="3 7" id="KW-0812">Transmembrane</keyword>
<dbReference type="PANTHER" id="PTHR30572">
    <property type="entry name" value="MEMBRANE COMPONENT OF TRANSPORTER-RELATED"/>
    <property type="match status" value="1"/>
</dbReference>
<evidence type="ECO:0000256" key="7">
    <source>
        <dbReference type="SAM" id="Phobius"/>
    </source>
</evidence>
<evidence type="ECO:0000313" key="10">
    <source>
        <dbReference type="EMBL" id="AWI07885.1"/>
    </source>
</evidence>
<dbReference type="RefSeq" id="WP_108823693.1">
    <property type="nucleotide sequence ID" value="NZ_CP023004.1"/>
</dbReference>
<comment type="subcellular location">
    <subcellularLocation>
        <location evidence="1">Cell membrane</location>
        <topology evidence="1">Multi-pass membrane protein</topology>
    </subcellularLocation>
</comment>
<gene>
    <name evidence="10" type="ORF">CKA38_00185</name>
</gene>
<feature type="transmembrane region" description="Helical" evidence="7">
    <location>
        <begin position="369"/>
        <end position="387"/>
    </location>
</feature>
<dbReference type="KEGG" id="elut:CKA38_00185"/>
<keyword evidence="2" id="KW-1003">Cell membrane</keyword>
<evidence type="ECO:0000256" key="4">
    <source>
        <dbReference type="ARBA" id="ARBA00022989"/>
    </source>
</evidence>
<feature type="domain" description="MacB-like periplasmic core" evidence="9">
    <location>
        <begin position="21"/>
        <end position="243"/>
    </location>
</feature>
<dbReference type="InterPro" id="IPR003838">
    <property type="entry name" value="ABC3_permease_C"/>
</dbReference>
<accession>A0A2U8DZB2</accession>